<feature type="non-terminal residue" evidence="1">
    <location>
        <position position="152"/>
    </location>
</feature>
<dbReference type="Proteomes" id="UP000663879">
    <property type="component" value="Unassembled WGS sequence"/>
</dbReference>
<proteinExistence type="predicted"/>
<reference evidence="1" key="1">
    <citation type="submission" date="2021-02" db="EMBL/GenBank/DDBJ databases">
        <authorList>
            <person name="Nowell W R."/>
        </authorList>
    </citation>
    <scope>NUCLEOTIDE SEQUENCE</scope>
    <source>
        <strain evidence="1">Ploen Becks lab</strain>
    </source>
</reference>
<accession>A0A814NM29</accession>
<dbReference type="AlphaFoldDB" id="A0A814NM29"/>
<dbReference type="EMBL" id="CAJNOC010007277">
    <property type="protein sequence ID" value="CAF1095624.1"/>
    <property type="molecule type" value="Genomic_DNA"/>
</dbReference>
<protein>
    <submittedName>
        <fullName evidence="1">Uncharacterized protein</fullName>
    </submittedName>
</protein>
<organism evidence="1 2">
    <name type="scientific">Brachionus calyciflorus</name>
    <dbReference type="NCBI Taxonomy" id="104777"/>
    <lineage>
        <taxon>Eukaryota</taxon>
        <taxon>Metazoa</taxon>
        <taxon>Spiralia</taxon>
        <taxon>Gnathifera</taxon>
        <taxon>Rotifera</taxon>
        <taxon>Eurotatoria</taxon>
        <taxon>Monogononta</taxon>
        <taxon>Pseudotrocha</taxon>
        <taxon>Ploima</taxon>
        <taxon>Brachionidae</taxon>
        <taxon>Brachionus</taxon>
    </lineage>
</organism>
<evidence type="ECO:0000313" key="2">
    <source>
        <dbReference type="Proteomes" id="UP000663879"/>
    </source>
</evidence>
<name>A0A814NM29_9BILA</name>
<sequence>MPRFSNYDDLESLIDITCNFMLENELKDLSGTYSKRSHYFTTAELYFGFIQNEKVMAIINTNKRKLRSEFAHRFKLDNEFRVDCDKVKTFSNSSHHKLINFLSADVHDIHSDPFGAIFVSEVQVKLWAVVFESDPIWYFDATGGIFKRVNPE</sequence>
<gene>
    <name evidence="1" type="ORF">OXX778_LOCUS20891</name>
</gene>
<comment type="caution">
    <text evidence="1">The sequence shown here is derived from an EMBL/GenBank/DDBJ whole genome shotgun (WGS) entry which is preliminary data.</text>
</comment>
<evidence type="ECO:0000313" key="1">
    <source>
        <dbReference type="EMBL" id="CAF1095624.1"/>
    </source>
</evidence>
<keyword evidence="2" id="KW-1185">Reference proteome</keyword>